<evidence type="ECO:0000256" key="4">
    <source>
        <dbReference type="ARBA" id="ARBA00022960"/>
    </source>
</evidence>
<dbReference type="GO" id="GO:0071972">
    <property type="term" value="F:peptidoglycan L,D-transpeptidase activity"/>
    <property type="evidence" value="ECO:0007669"/>
    <property type="project" value="TreeGrafter"/>
</dbReference>
<comment type="caution">
    <text evidence="9">The sequence shown here is derived from an EMBL/GenBank/DDBJ whole genome shotgun (WGS) entry which is preliminary data.</text>
</comment>
<organism evidence="9 10">
    <name type="scientific">Oryzicola mucosus</name>
    <dbReference type="NCBI Taxonomy" id="2767425"/>
    <lineage>
        <taxon>Bacteria</taxon>
        <taxon>Pseudomonadati</taxon>
        <taxon>Pseudomonadota</taxon>
        <taxon>Alphaproteobacteria</taxon>
        <taxon>Hyphomicrobiales</taxon>
        <taxon>Phyllobacteriaceae</taxon>
        <taxon>Oryzicola</taxon>
    </lineage>
</organism>
<keyword evidence="6 7" id="KW-0961">Cell wall biogenesis/degradation</keyword>
<evidence type="ECO:0000256" key="2">
    <source>
        <dbReference type="ARBA" id="ARBA00005992"/>
    </source>
</evidence>
<dbReference type="Proteomes" id="UP000643405">
    <property type="component" value="Unassembled WGS sequence"/>
</dbReference>
<dbReference type="InterPro" id="IPR038063">
    <property type="entry name" value="Transpep_catalytic_dom"/>
</dbReference>
<dbReference type="GO" id="GO:0016740">
    <property type="term" value="F:transferase activity"/>
    <property type="evidence" value="ECO:0007669"/>
    <property type="project" value="UniProtKB-KW"/>
</dbReference>
<evidence type="ECO:0000313" key="10">
    <source>
        <dbReference type="Proteomes" id="UP000643405"/>
    </source>
</evidence>
<dbReference type="Gene3D" id="2.40.440.10">
    <property type="entry name" value="L,D-transpeptidase catalytic domain-like"/>
    <property type="match status" value="1"/>
</dbReference>
<keyword evidence="3" id="KW-0808">Transferase</keyword>
<keyword evidence="4 7" id="KW-0133">Cell shape</keyword>
<sequence>MHRALYRHFIHLAAITLAVATALAGLGMTSARAGSQIVAQISISQQTMDVLVDGRPTFRWKVSTAGKGYVTPTGSFKPTRMHKMWHSRKYDNAPMPHSVFFHGGYAVHATDHIRRLGTPASHGCIRLAPNNASDFYTLVEAFGPTNTQIVIVK</sequence>
<evidence type="ECO:0000256" key="1">
    <source>
        <dbReference type="ARBA" id="ARBA00004752"/>
    </source>
</evidence>
<evidence type="ECO:0000256" key="7">
    <source>
        <dbReference type="PROSITE-ProRule" id="PRU01373"/>
    </source>
</evidence>
<evidence type="ECO:0000256" key="5">
    <source>
        <dbReference type="ARBA" id="ARBA00022984"/>
    </source>
</evidence>
<dbReference type="AlphaFoldDB" id="A0A8J6TXB5"/>
<feature type="active site" description="Nucleophile" evidence="7">
    <location>
        <position position="124"/>
    </location>
</feature>
<dbReference type="GO" id="GO:0005576">
    <property type="term" value="C:extracellular region"/>
    <property type="evidence" value="ECO:0007669"/>
    <property type="project" value="TreeGrafter"/>
</dbReference>
<dbReference type="InterPro" id="IPR005490">
    <property type="entry name" value="LD_TPept_cat_dom"/>
</dbReference>
<keyword evidence="10" id="KW-1185">Reference proteome</keyword>
<proteinExistence type="inferred from homology"/>
<dbReference type="PANTHER" id="PTHR30582">
    <property type="entry name" value="L,D-TRANSPEPTIDASE"/>
    <property type="match status" value="1"/>
</dbReference>
<reference evidence="9" key="1">
    <citation type="submission" date="2020-09" db="EMBL/GenBank/DDBJ databases">
        <title>Genome seq and assembly of Tianweitania sp.</title>
        <authorList>
            <person name="Chhetri G."/>
        </authorList>
    </citation>
    <scope>NUCLEOTIDE SEQUENCE</scope>
    <source>
        <strain evidence="9">Rool2</strain>
    </source>
</reference>
<comment type="similarity">
    <text evidence="2">Belongs to the YkuD family.</text>
</comment>
<gene>
    <name evidence="9" type="ORF">ICI42_00980</name>
</gene>
<evidence type="ECO:0000259" key="8">
    <source>
        <dbReference type="PROSITE" id="PS52029"/>
    </source>
</evidence>
<comment type="pathway">
    <text evidence="1 7">Cell wall biogenesis; peptidoglycan biosynthesis.</text>
</comment>
<name>A0A8J6TXB5_9HYPH</name>
<feature type="active site" description="Proton donor/acceptor" evidence="7">
    <location>
        <position position="108"/>
    </location>
</feature>
<dbReference type="InterPro" id="IPR050979">
    <property type="entry name" value="LD-transpeptidase"/>
</dbReference>
<evidence type="ECO:0000313" key="9">
    <source>
        <dbReference type="EMBL" id="MBD0413229.1"/>
    </source>
</evidence>
<dbReference type="PROSITE" id="PS52029">
    <property type="entry name" value="LD_TPASE"/>
    <property type="match status" value="1"/>
</dbReference>
<dbReference type="GO" id="GO:0008360">
    <property type="term" value="P:regulation of cell shape"/>
    <property type="evidence" value="ECO:0007669"/>
    <property type="project" value="UniProtKB-UniRule"/>
</dbReference>
<dbReference type="CDD" id="cd16913">
    <property type="entry name" value="YkuD_like"/>
    <property type="match status" value="1"/>
</dbReference>
<dbReference type="PANTHER" id="PTHR30582:SF2">
    <property type="entry name" value="L,D-TRANSPEPTIDASE YCIB-RELATED"/>
    <property type="match status" value="1"/>
</dbReference>
<accession>A0A8J6TXB5</accession>
<dbReference type="SUPFAM" id="SSF141523">
    <property type="entry name" value="L,D-transpeptidase catalytic domain-like"/>
    <property type="match status" value="1"/>
</dbReference>
<evidence type="ECO:0000256" key="6">
    <source>
        <dbReference type="ARBA" id="ARBA00023316"/>
    </source>
</evidence>
<dbReference type="Pfam" id="PF03734">
    <property type="entry name" value="YkuD"/>
    <property type="match status" value="1"/>
</dbReference>
<dbReference type="GO" id="GO:0018104">
    <property type="term" value="P:peptidoglycan-protein cross-linking"/>
    <property type="evidence" value="ECO:0007669"/>
    <property type="project" value="TreeGrafter"/>
</dbReference>
<evidence type="ECO:0000256" key="3">
    <source>
        <dbReference type="ARBA" id="ARBA00022679"/>
    </source>
</evidence>
<dbReference type="UniPathway" id="UPA00219"/>
<dbReference type="GO" id="GO:0071555">
    <property type="term" value="P:cell wall organization"/>
    <property type="evidence" value="ECO:0007669"/>
    <property type="project" value="UniProtKB-UniRule"/>
</dbReference>
<keyword evidence="5 7" id="KW-0573">Peptidoglycan synthesis</keyword>
<protein>
    <submittedName>
        <fullName evidence="9">L,D-transpeptidase</fullName>
    </submittedName>
</protein>
<dbReference type="RefSeq" id="WP_188162678.1">
    <property type="nucleotide sequence ID" value="NZ_JACVVX010000001.1"/>
</dbReference>
<dbReference type="EMBL" id="JACVVX010000001">
    <property type="protein sequence ID" value="MBD0413229.1"/>
    <property type="molecule type" value="Genomic_DNA"/>
</dbReference>
<feature type="domain" description="L,D-TPase catalytic" evidence="8">
    <location>
        <begin position="37"/>
        <end position="152"/>
    </location>
</feature>